<feature type="chain" id="PRO_5047360152" evidence="1">
    <location>
        <begin position="28"/>
        <end position="399"/>
    </location>
</feature>
<evidence type="ECO:0000313" key="3">
    <source>
        <dbReference type="Proteomes" id="UP000827889"/>
    </source>
</evidence>
<dbReference type="PANTHER" id="PTHR32440">
    <property type="entry name" value="PHOSPHATASE DCR2-RELATED-RELATED"/>
    <property type="match status" value="1"/>
</dbReference>
<protein>
    <submittedName>
        <fullName evidence="4">Probable inactive purple acid phosphatase 16 isoform X1</fullName>
    </submittedName>
</protein>
<keyword evidence="3" id="KW-1185">Reference proteome</keyword>
<feature type="domain" description="Calcineurin-like phosphoesterase" evidence="2">
    <location>
        <begin position="50"/>
        <end position="267"/>
    </location>
</feature>
<dbReference type="CDD" id="cd07383">
    <property type="entry name" value="MPP_Dcr2"/>
    <property type="match status" value="1"/>
</dbReference>
<dbReference type="InterPro" id="IPR004843">
    <property type="entry name" value="Calcineurin-like_PHP"/>
</dbReference>
<sequence>MAVSPSAARVAVLSFAFLLLNLHPISPATVGSDPDASPVKRLPARPGSPFKIALFADLHFGEDAWTDWGPRQDVNSVCVMSTVLDDEVPDFVVYLGDVITANNIMIANASLYWDQALSPTRSRGIPFASVFGNHDDAAFEWPLEWFSAPGIPPVHCAVANSSFSGDCSFSGTHRLQLMTNEIEQYALSYSSKGPKDLWPSISNYVLQISPMDNPLSPIAYLYFLDSGGGSYSEVLSNAQSEWFKTRSLEINPDSRVPELIFWHIPSKAYKKVAPWSGVPKPCVGSINKETVASQQAETGIMEILEKRPSVKVIMPRICLSIDTLMIIWQAVFVGHNHGLDWCCPSKNLWLCYARHTGYGGYGDWARGARIIEINQHPFSIKSWIRMENHDVHSEVNLSS</sequence>
<evidence type="ECO:0000256" key="1">
    <source>
        <dbReference type="SAM" id="SignalP"/>
    </source>
</evidence>
<proteinExistence type="predicted"/>
<name>A0ABM3GRY4_9MYRT</name>
<dbReference type="RefSeq" id="XP_048127118.1">
    <property type="nucleotide sequence ID" value="XM_048271161.1"/>
</dbReference>
<organism evidence="3 4">
    <name type="scientific">Rhodamnia argentea</name>
    <dbReference type="NCBI Taxonomy" id="178133"/>
    <lineage>
        <taxon>Eukaryota</taxon>
        <taxon>Viridiplantae</taxon>
        <taxon>Streptophyta</taxon>
        <taxon>Embryophyta</taxon>
        <taxon>Tracheophyta</taxon>
        <taxon>Spermatophyta</taxon>
        <taxon>Magnoliopsida</taxon>
        <taxon>eudicotyledons</taxon>
        <taxon>Gunneridae</taxon>
        <taxon>Pentapetalae</taxon>
        <taxon>rosids</taxon>
        <taxon>malvids</taxon>
        <taxon>Myrtales</taxon>
        <taxon>Myrtaceae</taxon>
        <taxon>Myrtoideae</taxon>
        <taxon>Myrteae</taxon>
        <taxon>Australasian group</taxon>
        <taxon>Rhodamnia</taxon>
    </lineage>
</organism>
<accession>A0ABM3GRY4</accession>
<evidence type="ECO:0000313" key="4">
    <source>
        <dbReference type="RefSeq" id="XP_048127118.1"/>
    </source>
</evidence>
<feature type="signal peptide" evidence="1">
    <location>
        <begin position="1"/>
        <end position="27"/>
    </location>
</feature>
<dbReference type="InterPro" id="IPR011230">
    <property type="entry name" value="PAP14/16/28/29"/>
</dbReference>
<dbReference type="Proteomes" id="UP000827889">
    <property type="component" value="Chromosome 10"/>
</dbReference>
<dbReference type="InterPro" id="IPR029052">
    <property type="entry name" value="Metallo-depent_PP-like"/>
</dbReference>
<dbReference type="GeneID" id="115731139"/>
<dbReference type="PANTHER" id="PTHR32440:SF11">
    <property type="entry name" value="METALLOPHOSPHOESTERASE DOMAIN-CONTAINING PROTEIN"/>
    <property type="match status" value="1"/>
</dbReference>
<keyword evidence="1" id="KW-0732">Signal</keyword>
<gene>
    <name evidence="4" type="primary">LOC115731139</name>
</gene>
<dbReference type="Pfam" id="PF00149">
    <property type="entry name" value="Metallophos"/>
    <property type="match status" value="1"/>
</dbReference>
<evidence type="ECO:0000259" key="2">
    <source>
        <dbReference type="Pfam" id="PF00149"/>
    </source>
</evidence>
<dbReference type="Gene3D" id="3.60.21.10">
    <property type="match status" value="1"/>
</dbReference>
<dbReference type="PIRSF" id="PIRSF030250">
    <property type="entry name" value="Ptase_At2g46880"/>
    <property type="match status" value="1"/>
</dbReference>
<reference evidence="4" key="1">
    <citation type="submission" date="2025-08" db="UniProtKB">
        <authorList>
            <consortium name="RefSeq"/>
        </authorList>
    </citation>
    <scope>IDENTIFICATION</scope>
    <source>
        <tissue evidence="4">Leaf</tissue>
    </source>
</reference>
<dbReference type="SUPFAM" id="SSF56300">
    <property type="entry name" value="Metallo-dependent phosphatases"/>
    <property type="match status" value="1"/>
</dbReference>